<protein>
    <submittedName>
        <fullName evidence="4">Uncharacterized protein</fullName>
    </submittedName>
</protein>
<keyword evidence="2" id="KW-1133">Transmembrane helix</keyword>
<dbReference type="RefSeq" id="WP_133221879.1">
    <property type="nucleotide sequence ID" value="NZ_NRSG01000175.1"/>
</dbReference>
<keyword evidence="5" id="KW-1185">Reference proteome</keyword>
<keyword evidence="3" id="KW-0732">Signal</keyword>
<dbReference type="EMBL" id="NRSG01000175">
    <property type="protein sequence ID" value="MBK1660410.1"/>
    <property type="molecule type" value="Genomic_DNA"/>
</dbReference>
<proteinExistence type="predicted"/>
<evidence type="ECO:0000256" key="3">
    <source>
        <dbReference type="SAM" id="SignalP"/>
    </source>
</evidence>
<evidence type="ECO:0000256" key="1">
    <source>
        <dbReference type="SAM" id="MobiDB-lite"/>
    </source>
</evidence>
<feature type="transmembrane region" description="Helical" evidence="2">
    <location>
        <begin position="83"/>
        <end position="104"/>
    </location>
</feature>
<organism evidence="4 5">
    <name type="scientific">Paracraurococcus ruber</name>
    <dbReference type="NCBI Taxonomy" id="77675"/>
    <lineage>
        <taxon>Bacteria</taxon>
        <taxon>Pseudomonadati</taxon>
        <taxon>Pseudomonadota</taxon>
        <taxon>Alphaproteobacteria</taxon>
        <taxon>Acetobacterales</taxon>
        <taxon>Roseomonadaceae</taxon>
        <taxon>Paracraurococcus</taxon>
    </lineage>
</organism>
<gene>
    <name evidence="4" type="ORF">CKO45_19480</name>
</gene>
<feature type="transmembrane region" description="Helical" evidence="2">
    <location>
        <begin position="137"/>
        <end position="155"/>
    </location>
</feature>
<keyword evidence="2" id="KW-0472">Membrane</keyword>
<accession>A0ABS1D1C5</accession>
<feature type="signal peptide" evidence="3">
    <location>
        <begin position="1"/>
        <end position="19"/>
    </location>
</feature>
<sequence>MPVRVMLLALGLLLGPAIGPGPGAAFGQARPAQAQTQLTIGQPLTGAETPDQLRARLLATEAEVLRLRAGEPDPTARQNALDILVAMVGIFGAIGLVILLLLLFNARDVVAKARTDPPDDAWRAYLQLPLGVPDGSIRALVSLFVIIFGLVVLVLQKPLGVTSVEAISGFIGIVITFYFTSRTSSDAQRTTDAARDAVQKVQASADAAVQKTADASQAASRAVQDISAQRAIAPSPTATKPEDVTTGQEKLRQVRDRLATVRQVAEVAAKLGLGTEIIAGADKAIQTADGLLGALDPLLSGSPDPAAIGGVLQKTEEALGGLENAGLPGVLADAIAAIRGTAGIAAPIIAGIPGGPIGIVGGIVMAGVRLAQDRQKFEALKAAVLRKPFDPVLLPPAVDGVAAAAALAVSPQMTAILGANGAAAATELMRLVTRRDQGGGPAPLGDLADQLMATGLDLGGGMVVPLADHVASAAELLRALEEYRSGLVFQAAKAQLDGTVELPAAAGGAAQSFPLRALADAAQSVAGVPAAAAQIEKLVFLAEALGKLPGGAGMVAGLVGKGLEAAQLLLPKRAEMREES</sequence>
<evidence type="ECO:0000313" key="5">
    <source>
        <dbReference type="Proteomes" id="UP000697995"/>
    </source>
</evidence>
<reference evidence="4 5" key="1">
    <citation type="journal article" date="2020" name="Microorganisms">
        <title>Osmotic Adaptation and Compatible Solute Biosynthesis of Phototrophic Bacteria as Revealed from Genome Analyses.</title>
        <authorList>
            <person name="Imhoff J.F."/>
            <person name="Rahn T."/>
            <person name="Kunzel S."/>
            <person name="Keller A."/>
            <person name="Neulinger S.C."/>
        </authorList>
    </citation>
    <scope>NUCLEOTIDE SEQUENCE [LARGE SCALE GENOMIC DNA]</scope>
    <source>
        <strain evidence="4 5">DSM 15382</strain>
    </source>
</reference>
<feature type="chain" id="PRO_5047486051" evidence="3">
    <location>
        <begin position="20"/>
        <end position="580"/>
    </location>
</feature>
<comment type="caution">
    <text evidence="4">The sequence shown here is derived from an EMBL/GenBank/DDBJ whole genome shotgun (WGS) entry which is preliminary data.</text>
</comment>
<name>A0ABS1D1C5_9PROT</name>
<feature type="region of interest" description="Disordered" evidence="1">
    <location>
        <begin position="230"/>
        <end position="249"/>
    </location>
</feature>
<dbReference type="Proteomes" id="UP000697995">
    <property type="component" value="Unassembled WGS sequence"/>
</dbReference>
<feature type="transmembrane region" description="Helical" evidence="2">
    <location>
        <begin position="161"/>
        <end position="179"/>
    </location>
</feature>
<evidence type="ECO:0000313" key="4">
    <source>
        <dbReference type="EMBL" id="MBK1660410.1"/>
    </source>
</evidence>
<keyword evidence="2" id="KW-0812">Transmembrane</keyword>
<evidence type="ECO:0000256" key="2">
    <source>
        <dbReference type="SAM" id="Phobius"/>
    </source>
</evidence>